<dbReference type="Proteomes" id="UP000002027">
    <property type="component" value="Chromosome 1"/>
</dbReference>
<protein>
    <submittedName>
        <fullName evidence="2">Uncharacterized protein</fullName>
    </submittedName>
</protein>
<dbReference type="InParanoid" id="D1C696"/>
<dbReference type="OrthoDB" id="160261at2"/>
<feature type="compositionally biased region" description="Basic and acidic residues" evidence="1">
    <location>
        <begin position="195"/>
        <end position="209"/>
    </location>
</feature>
<organism evidence="2 3">
    <name type="scientific">Sphaerobacter thermophilus (strain ATCC 49802 / DSM 20745 / KCCM 41009 / NCIMB 13125 / S 6022)</name>
    <dbReference type="NCBI Taxonomy" id="479434"/>
    <lineage>
        <taxon>Bacteria</taxon>
        <taxon>Pseudomonadati</taxon>
        <taxon>Thermomicrobiota</taxon>
        <taxon>Thermomicrobia</taxon>
        <taxon>Sphaerobacterales</taxon>
        <taxon>Sphaerobacterineae</taxon>
        <taxon>Sphaerobacteraceae</taxon>
        <taxon>Sphaerobacter</taxon>
    </lineage>
</organism>
<feature type="region of interest" description="Disordered" evidence="1">
    <location>
        <begin position="124"/>
        <end position="213"/>
    </location>
</feature>
<evidence type="ECO:0000313" key="2">
    <source>
        <dbReference type="EMBL" id="ACZ37634.1"/>
    </source>
</evidence>
<proteinExistence type="predicted"/>
<evidence type="ECO:0000256" key="1">
    <source>
        <dbReference type="SAM" id="MobiDB-lite"/>
    </source>
</evidence>
<reference evidence="3" key="1">
    <citation type="submission" date="2009-11" db="EMBL/GenBank/DDBJ databases">
        <title>The complete chromosome 1 of Sphaerobacter thermophilus DSM 20745.</title>
        <authorList>
            <person name="Lucas S."/>
            <person name="Copeland A."/>
            <person name="Lapidus A."/>
            <person name="Glavina del Rio T."/>
            <person name="Dalin E."/>
            <person name="Tice H."/>
            <person name="Bruce D."/>
            <person name="Goodwin L."/>
            <person name="Pitluck S."/>
            <person name="Kyrpides N."/>
            <person name="Mavromatis K."/>
            <person name="Ivanova N."/>
            <person name="Mikhailova N."/>
            <person name="LaButti K.M."/>
            <person name="Clum A."/>
            <person name="Sun H.I."/>
            <person name="Brettin T."/>
            <person name="Detter J.C."/>
            <person name="Han C."/>
            <person name="Larimer F."/>
            <person name="Land M."/>
            <person name="Hauser L."/>
            <person name="Markowitz V."/>
            <person name="Cheng J.F."/>
            <person name="Hugenholtz P."/>
            <person name="Woyke T."/>
            <person name="Wu D."/>
            <person name="Steenblock K."/>
            <person name="Schneider S."/>
            <person name="Pukall R."/>
            <person name="Goeker M."/>
            <person name="Klenk H.P."/>
            <person name="Eisen J.A."/>
        </authorList>
    </citation>
    <scope>NUCLEOTIDE SEQUENCE [LARGE SCALE GENOMIC DNA]</scope>
    <source>
        <strain evidence="3">ATCC 49802 / DSM 20745 / S 6022</strain>
    </source>
</reference>
<dbReference type="EMBL" id="CP001823">
    <property type="protein sequence ID" value="ACZ37634.1"/>
    <property type="molecule type" value="Genomic_DNA"/>
</dbReference>
<feature type="compositionally biased region" description="Low complexity" evidence="1">
    <location>
        <begin position="165"/>
        <end position="176"/>
    </location>
</feature>
<dbReference type="HOGENOM" id="CLU_1061322_0_0_0"/>
<keyword evidence="3" id="KW-1185">Reference proteome</keyword>
<evidence type="ECO:0000313" key="3">
    <source>
        <dbReference type="Proteomes" id="UP000002027"/>
    </source>
</evidence>
<feature type="region of interest" description="Disordered" evidence="1">
    <location>
        <begin position="1"/>
        <end position="24"/>
    </location>
</feature>
<sequence>MSRPRGSDGQATPPSRSFDPRPHLRRIRVRGQEAEYLDVKWRLAWLRTEHPDARITTEHVTLSDSLAVFRALVEIPGGGAATGYGSETRDDWEDFIEKAETKAIGRALAALGYGTQFALDFDLEEDSTGSPQPLADAPVEHQPPATPTEPSRRPRPRLVPPPETVQPQPEATRTTEPPAPAPAPAPEPEPASEPARTREPSPEPGRPDRNWTSFWTEVRRLGYKNKAELEQFLGRSIDTASTPPDEIWAELMAHRRRRGLEE</sequence>
<accession>D1C696</accession>
<dbReference type="KEGG" id="sti:Sthe_0195"/>
<dbReference type="AlphaFoldDB" id="D1C696"/>
<dbReference type="RefSeq" id="WP_012870682.1">
    <property type="nucleotide sequence ID" value="NC_013523.1"/>
</dbReference>
<gene>
    <name evidence="2" type="ordered locus">Sthe_0195</name>
</gene>
<reference evidence="2 3" key="2">
    <citation type="journal article" date="2010" name="Stand. Genomic Sci.">
        <title>Complete genome sequence of Desulfohalobium retbaense type strain (HR(100)).</title>
        <authorList>
            <person name="Spring S."/>
            <person name="Nolan M."/>
            <person name="Lapidus A."/>
            <person name="Glavina Del Rio T."/>
            <person name="Copeland A."/>
            <person name="Tice H."/>
            <person name="Cheng J.F."/>
            <person name="Lucas S."/>
            <person name="Land M."/>
            <person name="Chen F."/>
            <person name="Bruce D."/>
            <person name="Goodwin L."/>
            <person name="Pitluck S."/>
            <person name="Ivanova N."/>
            <person name="Mavromatis K."/>
            <person name="Mikhailova N."/>
            <person name="Pati A."/>
            <person name="Chen A."/>
            <person name="Palaniappan K."/>
            <person name="Hauser L."/>
            <person name="Chang Y.J."/>
            <person name="Jeffries C.D."/>
            <person name="Munk C."/>
            <person name="Kiss H."/>
            <person name="Chain P."/>
            <person name="Han C."/>
            <person name="Brettin T."/>
            <person name="Detter J.C."/>
            <person name="Schuler E."/>
            <person name="Goker M."/>
            <person name="Rohde M."/>
            <person name="Bristow J."/>
            <person name="Eisen J.A."/>
            <person name="Markowitz V."/>
            <person name="Hugenholtz P."/>
            <person name="Kyrpides N.C."/>
            <person name="Klenk H.P."/>
        </authorList>
    </citation>
    <scope>NUCLEOTIDE SEQUENCE [LARGE SCALE GENOMIC DNA]</scope>
    <source>
        <strain evidence="3">ATCC 49802 / DSM 20745 / S 6022</strain>
    </source>
</reference>
<feature type="compositionally biased region" description="Pro residues" evidence="1">
    <location>
        <begin position="177"/>
        <end position="191"/>
    </location>
</feature>
<dbReference type="eggNOG" id="ENOG50337HV">
    <property type="taxonomic scope" value="Bacteria"/>
</dbReference>
<name>D1C696_SPHTD</name>
<dbReference type="STRING" id="479434.Sthe_0195"/>